<organism evidence="1 2">
    <name type="scientific">Caproiciproducens galactitolivorans</name>
    <dbReference type="NCBI Taxonomy" id="642589"/>
    <lineage>
        <taxon>Bacteria</taxon>
        <taxon>Bacillati</taxon>
        <taxon>Bacillota</taxon>
        <taxon>Clostridia</taxon>
        <taxon>Eubacteriales</taxon>
        <taxon>Acutalibacteraceae</taxon>
        <taxon>Caproiciproducens</taxon>
    </lineage>
</organism>
<reference evidence="1 2" key="1">
    <citation type="submission" date="2022-11" db="EMBL/GenBank/DDBJ databases">
        <authorList>
            <person name="Caiyu Z."/>
        </authorList>
    </citation>
    <scope>NUCLEOTIDE SEQUENCE [LARGE SCALE GENOMIC DNA]</scope>
    <source>
        <strain evidence="1 2">YR-4</strain>
    </source>
</reference>
<dbReference type="RefSeq" id="WP_268058852.1">
    <property type="nucleotide sequence ID" value="NZ_JAPOHA010000011.1"/>
</dbReference>
<sequence>MKRVWASAIIFVFLVVICVIGTNTTKKVSAQMAQTVTTAKEAAAKGDMDTALKFSRKASSDWRDSHEYLCTFMPHNQLESIDQTLSVLPMLCYYGATDQFEAECERGITQIMYLNESQLPSIANIL</sequence>
<dbReference type="Proteomes" id="UP001082703">
    <property type="component" value="Unassembled WGS sequence"/>
</dbReference>
<protein>
    <submittedName>
        <fullName evidence="1">DUF4363 family protein</fullName>
    </submittedName>
</protein>
<dbReference type="EMBL" id="JAPOHA010000011">
    <property type="protein sequence ID" value="MCY1714795.1"/>
    <property type="molecule type" value="Genomic_DNA"/>
</dbReference>
<dbReference type="InterPro" id="IPR025373">
    <property type="entry name" value="DUF4363"/>
</dbReference>
<accession>A0ABT4BVI8</accession>
<keyword evidence="2" id="KW-1185">Reference proteome</keyword>
<comment type="caution">
    <text evidence="1">The sequence shown here is derived from an EMBL/GenBank/DDBJ whole genome shotgun (WGS) entry which is preliminary data.</text>
</comment>
<evidence type="ECO:0000313" key="1">
    <source>
        <dbReference type="EMBL" id="MCY1714795.1"/>
    </source>
</evidence>
<name>A0ABT4BVI8_9FIRM</name>
<gene>
    <name evidence="1" type="ORF">OUY18_11090</name>
</gene>
<proteinExistence type="predicted"/>
<evidence type="ECO:0000313" key="2">
    <source>
        <dbReference type="Proteomes" id="UP001082703"/>
    </source>
</evidence>
<dbReference type="Pfam" id="PF14276">
    <property type="entry name" value="DUF4363"/>
    <property type="match status" value="1"/>
</dbReference>